<evidence type="ECO:0000313" key="11">
    <source>
        <dbReference type="Proteomes" id="UP000630445"/>
    </source>
</evidence>
<dbReference type="Proteomes" id="UP000630445">
    <property type="component" value="Unassembled WGS sequence"/>
</dbReference>
<feature type="domain" description="Major facilitator superfamily (MFS) profile" evidence="8">
    <location>
        <begin position="23"/>
        <end position="561"/>
    </location>
</feature>
<dbReference type="Gene3D" id="1.20.1250.20">
    <property type="entry name" value="MFS general substrate transporter like domains"/>
    <property type="match status" value="1"/>
</dbReference>
<evidence type="ECO:0000256" key="7">
    <source>
        <dbReference type="SAM" id="Phobius"/>
    </source>
</evidence>
<dbReference type="FunFam" id="1.20.1250.20:FF:000065">
    <property type="entry name" value="Putative MFS pantothenate transporter"/>
    <property type="match status" value="1"/>
</dbReference>
<dbReference type="EMBL" id="JACBAD010001982">
    <property type="protein sequence ID" value="KAF7125439.1"/>
    <property type="molecule type" value="Genomic_DNA"/>
</dbReference>
<evidence type="ECO:0000256" key="4">
    <source>
        <dbReference type="ARBA" id="ARBA00022989"/>
    </source>
</evidence>
<feature type="transmembrane region" description="Helical" evidence="7">
    <location>
        <begin position="242"/>
        <end position="263"/>
    </location>
</feature>
<evidence type="ECO:0000256" key="1">
    <source>
        <dbReference type="ARBA" id="ARBA00004141"/>
    </source>
</evidence>
<evidence type="ECO:0000313" key="9">
    <source>
        <dbReference type="EMBL" id="KAF7125439.1"/>
    </source>
</evidence>
<feature type="transmembrane region" description="Helical" evidence="7">
    <location>
        <begin position="323"/>
        <end position="340"/>
    </location>
</feature>
<dbReference type="SUPFAM" id="SSF51735">
    <property type="entry name" value="NAD(P)-binding Rossmann-fold domains"/>
    <property type="match status" value="1"/>
</dbReference>
<dbReference type="SUPFAM" id="SSF103473">
    <property type="entry name" value="MFS general substrate transporter"/>
    <property type="match status" value="1"/>
</dbReference>
<feature type="transmembrane region" description="Helical" evidence="7">
    <location>
        <begin position="89"/>
        <end position="109"/>
    </location>
</feature>
<organism evidence="9 11">
    <name type="scientific">Aspergillus hiratsukae</name>
    <dbReference type="NCBI Taxonomy" id="1194566"/>
    <lineage>
        <taxon>Eukaryota</taxon>
        <taxon>Fungi</taxon>
        <taxon>Dikarya</taxon>
        <taxon>Ascomycota</taxon>
        <taxon>Pezizomycotina</taxon>
        <taxon>Eurotiomycetes</taxon>
        <taxon>Eurotiomycetidae</taxon>
        <taxon>Eurotiales</taxon>
        <taxon>Aspergillaceae</taxon>
        <taxon>Aspergillus</taxon>
        <taxon>Aspergillus subgen. Fumigati</taxon>
    </lineage>
</organism>
<evidence type="ECO:0000256" key="3">
    <source>
        <dbReference type="ARBA" id="ARBA00022692"/>
    </source>
</evidence>
<reference evidence="9" key="1">
    <citation type="submission" date="2020-06" db="EMBL/GenBank/DDBJ databases">
        <title>Draft genome sequences of strains closely related to Aspergillus parafelis and Aspergillus hiratsukae.</title>
        <authorList>
            <person name="Dos Santos R.A.C."/>
            <person name="Rivero-Menendez O."/>
            <person name="Steenwyk J.L."/>
            <person name="Mead M.E."/>
            <person name="Goldman G.H."/>
            <person name="Alastruey-Izquierdo A."/>
            <person name="Rokas A."/>
        </authorList>
    </citation>
    <scope>NUCLEOTIDE SEQUENCE</scope>
    <source>
        <strain evidence="9">CNM-CM5793</strain>
        <strain evidence="10">CNM-CM6106</strain>
    </source>
</reference>
<feature type="transmembrane region" description="Helical" evidence="7">
    <location>
        <begin position="352"/>
        <end position="370"/>
    </location>
</feature>
<keyword evidence="4 7" id="KW-1133">Transmembrane helix</keyword>
<dbReference type="AlphaFoldDB" id="A0A8H6UES3"/>
<dbReference type="EMBL" id="JACBAF010002175">
    <property type="protein sequence ID" value="KAF7165146.1"/>
    <property type="molecule type" value="Genomic_DNA"/>
</dbReference>
<dbReference type="InterPro" id="IPR036291">
    <property type="entry name" value="NAD(P)-bd_dom_sf"/>
</dbReference>
<dbReference type="PANTHER" id="PTHR43791:SF4">
    <property type="entry name" value="PANTOTHENATE TRANSPORTER FEN2"/>
    <property type="match status" value="1"/>
</dbReference>
<comment type="caution">
    <text evidence="9">The sequence shown here is derived from an EMBL/GenBank/DDBJ whole genome shotgun (WGS) entry which is preliminary data.</text>
</comment>
<comment type="similarity">
    <text evidence="6">Belongs to the major facilitator superfamily. Allantoate permease family.</text>
</comment>
<protein>
    <recommendedName>
        <fullName evidence="8">Major facilitator superfamily (MFS) profile domain-containing protein</fullName>
    </recommendedName>
</protein>
<dbReference type="InterPro" id="IPR002347">
    <property type="entry name" value="SDR_fam"/>
</dbReference>
<dbReference type="GO" id="GO:0015233">
    <property type="term" value="F:pantothenate transmembrane transporter activity"/>
    <property type="evidence" value="ECO:0007669"/>
    <property type="project" value="TreeGrafter"/>
</dbReference>
<dbReference type="InterPro" id="IPR011701">
    <property type="entry name" value="MFS"/>
</dbReference>
<feature type="transmembrane region" description="Helical" evidence="7">
    <location>
        <begin position="149"/>
        <end position="170"/>
    </location>
</feature>
<evidence type="ECO:0000256" key="2">
    <source>
        <dbReference type="ARBA" id="ARBA00022448"/>
    </source>
</evidence>
<dbReference type="GO" id="GO:0098717">
    <property type="term" value="P:pantothenate import across plasma membrane"/>
    <property type="evidence" value="ECO:0007669"/>
    <property type="project" value="TreeGrafter"/>
</dbReference>
<feature type="transmembrane region" description="Helical" evidence="7">
    <location>
        <begin position="115"/>
        <end position="137"/>
    </location>
</feature>
<dbReference type="Pfam" id="PF07690">
    <property type="entry name" value="MFS_1"/>
    <property type="match status" value="1"/>
</dbReference>
<dbReference type="GO" id="GO:0005886">
    <property type="term" value="C:plasma membrane"/>
    <property type="evidence" value="ECO:0007669"/>
    <property type="project" value="TreeGrafter"/>
</dbReference>
<name>A0A8H6UES3_9EURO</name>
<keyword evidence="3 7" id="KW-0812">Transmembrane</keyword>
<keyword evidence="2" id="KW-0813">Transport</keyword>
<feature type="transmembrane region" description="Helical" evidence="7">
    <location>
        <begin position="297"/>
        <end position="316"/>
    </location>
</feature>
<gene>
    <name evidence="9" type="ORF">CNMCM5793_001617</name>
    <name evidence="10" type="ORF">CNMCM6106_001386</name>
</gene>
<feature type="transmembrane region" description="Helical" evidence="7">
    <location>
        <begin position="182"/>
        <end position="205"/>
    </location>
</feature>
<evidence type="ECO:0000259" key="8">
    <source>
        <dbReference type="PROSITE" id="PS50850"/>
    </source>
</evidence>
<sequence>MMRFVPAFRDAESKLLFKIDFFILTFCCITYFFNYLDRSNLSNAYVSGMKEELAFHGNQLNVINTIFTVGYILGQVPSNLALTYFRPRIFFPAMILIWGGLTMITAAVHNPQGIMAIRFFLGLAESSTFVGTHYILGSWYTEEELGKRSGIFTASGLAGTMFGGFIQTGIHSSLDGVRGLSGWRWLFIIDGLITLPIAIYGLFLFPDTPATTRAPYLSESERALAISRLPVTNAERAPLNRAFIKCLFTTWYWWAFVILWVIAGETESFSSNSLLALYMKSHPTIKYSIAQLNNYPTGVPAVGIVSTLFWATLTDILHGKRYLVAYFIGITGVVTSVLILTRFDSTPTVFGAYYWAGAVYACQATFFAWCNDAMRSQDARHRSVVLASMNMGNNAVNAWWSIIFYSVNLAPRGDLTQTFHTNVTGTHNVTRAFLPLLRSGRRKLVVNISTTLGSMTLAPVYKGAPTPAYKITKAALNMLTVQYAQDYESDGFTFLAVSPGWLQTDLGGPRADLTPATGAEAVLDIVQKATPSQNGKFLNIHVPGWEENEGWNRYDGKDVPW</sequence>
<accession>A0A8H6UES3</accession>
<dbReference type="Pfam" id="PF00106">
    <property type="entry name" value="adh_short"/>
    <property type="match status" value="1"/>
</dbReference>
<evidence type="ECO:0000313" key="10">
    <source>
        <dbReference type="EMBL" id="KAF7165146.1"/>
    </source>
</evidence>
<feature type="transmembrane region" description="Helical" evidence="7">
    <location>
        <begin position="62"/>
        <end position="82"/>
    </location>
</feature>
<dbReference type="Gene3D" id="3.40.50.720">
    <property type="entry name" value="NAD(P)-binding Rossmann-like Domain"/>
    <property type="match status" value="1"/>
</dbReference>
<dbReference type="InterPro" id="IPR036259">
    <property type="entry name" value="MFS_trans_sf"/>
</dbReference>
<comment type="subcellular location">
    <subcellularLocation>
        <location evidence="1">Membrane</location>
        <topology evidence="1">Multi-pass membrane protein</topology>
    </subcellularLocation>
</comment>
<dbReference type="OrthoDB" id="3639251at2759"/>
<feature type="transmembrane region" description="Helical" evidence="7">
    <location>
        <begin position="15"/>
        <end position="33"/>
    </location>
</feature>
<dbReference type="PANTHER" id="PTHR43791">
    <property type="entry name" value="PERMEASE-RELATED"/>
    <property type="match status" value="1"/>
</dbReference>
<dbReference type="InterPro" id="IPR020846">
    <property type="entry name" value="MFS_dom"/>
</dbReference>
<evidence type="ECO:0000256" key="5">
    <source>
        <dbReference type="ARBA" id="ARBA00023136"/>
    </source>
</evidence>
<dbReference type="Proteomes" id="UP000662466">
    <property type="component" value="Unassembled WGS sequence"/>
</dbReference>
<keyword evidence="11" id="KW-1185">Reference proteome</keyword>
<evidence type="ECO:0000256" key="6">
    <source>
        <dbReference type="ARBA" id="ARBA00037968"/>
    </source>
</evidence>
<proteinExistence type="inferred from homology"/>
<dbReference type="PROSITE" id="PS50850">
    <property type="entry name" value="MFS"/>
    <property type="match status" value="1"/>
</dbReference>
<keyword evidence="5 7" id="KW-0472">Membrane</keyword>